<evidence type="ECO:0000313" key="1">
    <source>
        <dbReference type="EMBL" id="AUD01740.1"/>
    </source>
</evidence>
<dbReference type="OrthoDB" id="669053at2"/>
<name>A0A2K8YVR9_9BACT</name>
<organism evidence="1 2">
    <name type="scientific">Spirosoma pollinicola</name>
    <dbReference type="NCBI Taxonomy" id="2057025"/>
    <lineage>
        <taxon>Bacteria</taxon>
        <taxon>Pseudomonadati</taxon>
        <taxon>Bacteroidota</taxon>
        <taxon>Cytophagia</taxon>
        <taxon>Cytophagales</taxon>
        <taxon>Cytophagaceae</taxon>
        <taxon>Spirosoma</taxon>
    </lineage>
</organism>
<dbReference type="InterPro" id="IPR025535">
    <property type="entry name" value="DUF4421"/>
</dbReference>
<proteinExistence type="predicted"/>
<evidence type="ECO:0008006" key="3">
    <source>
        <dbReference type="Google" id="ProtNLM"/>
    </source>
</evidence>
<accession>A0A2K8YVR9</accession>
<protein>
    <recommendedName>
        <fullName evidence="3">DUF4421 domain-containing protein</fullName>
    </recommendedName>
</protein>
<dbReference type="AlphaFoldDB" id="A0A2K8YVR9"/>
<reference evidence="1 2" key="1">
    <citation type="submission" date="2017-11" db="EMBL/GenBank/DDBJ databases">
        <title>Taxonomic description and genome sequences of Spirosoma HA7 sp. nov., isolated from pollen microhabitat of Corylus avellana.</title>
        <authorList>
            <person name="Ambika Manirajan B."/>
            <person name="Suarez C."/>
            <person name="Ratering S."/>
            <person name="Geissler-Plaum R."/>
            <person name="Cardinale M."/>
            <person name="Sylvia S."/>
        </authorList>
    </citation>
    <scope>NUCLEOTIDE SEQUENCE [LARGE SCALE GENOMIC DNA]</scope>
    <source>
        <strain evidence="1 2">HA7</strain>
    </source>
</reference>
<dbReference type="Proteomes" id="UP000232883">
    <property type="component" value="Chromosome"/>
</dbReference>
<dbReference type="KEGG" id="spir:CWM47_07855"/>
<evidence type="ECO:0000313" key="2">
    <source>
        <dbReference type="Proteomes" id="UP000232883"/>
    </source>
</evidence>
<gene>
    <name evidence="1" type="ORF">CWM47_07855</name>
</gene>
<dbReference type="EMBL" id="CP025096">
    <property type="protein sequence ID" value="AUD01740.1"/>
    <property type="molecule type" value="Genomic_DNA"/>
</dbReference>
<dbReference type="RefSeq" id="WP_100987461.1">
    <property type="nucleotide sequence ID" value="NZ_CP025096.1"/>
</dbReference>
<dbReference type="Pfam" id="PF14391">
    <property type="entry name" value="DUF4421"/>
    <property type="match status" value="1"/>
</dbReference>
<sequence length="359" mass="40999">MGKVYGSRWLLLVLLIGSYFNGSGQGLSLLGIPLDTLLKTKIPRVDRNYITTYYRQLHLYAVSDRQDYTLRVVGSPNSLIYRPNLPWSLGLGANYRWFGTEFSIKLPFFGYNNDLRGKTKPFGVTINLNNRRFWLSTQYQFYRGFYISNPDILQANWFDSHSAYPYRNDLRSQTVSSRLLYQFNPLQLSTPATLLQREEQRKGASSWNVGTSLTYQLIRADSSLVPTALQEDFRPEARLLTLKSLSVGIDLGYSRTMVYRKHYFFSFTVRPGVIVLLQQTSTELTGFESRVLPGWQGVASATLGYSSSIFYGGIYGSSTLMNRTFSQALVNTNANYIRLVFGKRIRYKPKGIIKQVPGL</sequence>
<keyword evidence="2" id="KW-1185">Reference proteome</keyword>